<comment type="similarity">
    <text evidence="2">Belongs to the NOP16 family.</text>
</comment>
<protein>
    <recommendedName>
        <fullName evidence="3">Nucleolar protein 16</fullName>
    </recommendedName>
</protein>
<dbReference type="PANTHER" id="PTHR13243:SF1">
    <property type="entry name" value="NUCLEOLAR PROTEIN 16"/>
    <property type="match status" value="1"/>
</dbReference>
<sequence length="175" mass="20734">MTKIRKQKRKKRYRYGVNRKKQKRGRTKLPSIKCPQVKMAWEPTRTVEQNLSDMGLVYDANKALKIPSAKELLQPMEHDGESVGPDNEISQSAKSYVAKELEMDAKVPRVKNFRLPNNQVTWLTYLIDKYGENYKAMAKDPKNYYQETWKQIRNKIKKFKNIPEQYGKYLESQKE</sequence>
<evidence type="ECO:0000256" key="1">
    <source>
        <dbReference type="ARBA" id="ARBA00004604"/>
    </source>
</evidence>
<dbReference type="PANTHER" id="PTHR13243">
    <property type="entry name" value="HSPC111 PROTEIN-RELATED"/>
    <property type="match status" value="1"/>
</dbReference>
<proteinExistence type="evidence at transcript level"/>
<dbReference type="GO" id="GO:0005730">
    <property type="term" value="C:nucleolus"/>
    <property type="evidence" value="ECO:0007669"/>
    <property type="project" value="UniProtKB-SubCell"/>
</dbReference>
<keyword evidence="4" id="KW-0539">Nucleus</keyword>
<feature type="compositionally biased region" description="Basic residues" evidence="5">
    <location>
        <begin position="1"/>
        <end position="27"/>
    </location>
</feature>
<organism evidence="6">
    <name type="scientific">Coptotermes formosanus</name>
    <name type="common">Formosan subterranean termite</name>
    <dbReference type="NCBI Taxonomy" id="36987"/>
    <lineage>
        <taxon>Eukaryota</taxon>
        <taxon>Metazoa</taxon>
        <taxon>Ecdysozoa</taxon>
        <taxon>Arthropoda</taxon>
        <taxon>Hexapoda</taxon>
        <taxon>Insecta</taxon>
        <taxon>Pterygota</taxon>
        <taxon>Neoptera</taxon>
        <taxon>Polyneoptera</taxon>
        <taxon>Dictyoptera</taxon>
        <taxon>Blattodea</taxon>
        <taxon>Blattoidea</taxon>
        <taxon>Termitoidae</taxon>
        <taxon>Rhinotermitidae</taxon>
        <taxon>Coptotermes</taxon>
    </lineage>
</organism>
<dbReference type="InterPro" id="IPR019002">
    <property type="entry name" value="Ribosome_biogenesis_Nop16"/>
</dbReference>
<reference evidence="6" key="1">
    <citation type="submission" date="2013-02" db="EMBL/GenBank/DDBJ databases">
        <title>Immune-Related transcriptome of Coptotermes formosanus Shiraki workers: the defense mechanism.</title>
        <authorList>
            <person name="Hussain A."/>
            <person name="Li Y.F."/>
            <person name="Wen S.Y."/>
        </authorList>
    </citation>
    <scope>NUCLEOTIDE SEQUENCE</scope>
</reference>
<dbReference type="GO" id="GO:0042273">
    <property type="term" value="P:ribosomal large subunit biogenesis"/>
    <property type="evidence" value="ECO:0007669"/>
    <property type="project" value="TreeGrafter"/>
</dbReference>
<evidence type="ECO:0000313" key="6">
    <source>
        <dbReference type="EMBL" id="AGM32093.1"/>
    </source>
</evidence>
<evidence type="ECO:0000256" key="3">
    <source>
        <dbReference type="ARBA" id="ARBA00015522"/>
    </source>
</evidence>
<evidence type="ECO:0000256" key="5">
    <source>
        <dbReference type="SAM" id="MobiDB-lite"/>
    </source>
</evidence>
<evidence type="ECO:0000256" key="2">
    <source>
        <dbReference type="ARBA" id="ARBA00008479"/>
    </source>
</evidence>
<name>R4V2U9_COPFO</name>
<feature type="region of interest" description="Disordered" evidence="5">
    <location>
        <begin position="1"/>
        <end position="29"/>
    </location>
</feature>
<comment type="subcellular location">
    <subcellularLocation>
        <location evidence="1">Nucleus</location>
        <location evidence="1">Nucleolus</location>
    </subcellularLocation>
</comment>
<accession>R4V2U9</accession>
<evidence type="ECO:0000256" key="4">
    <source>
        <dbReference type="ARBA" id="ARBA00023242"/>
    </source>
</evidence>
<dbReference type="Pfam" id="PF09420">
    <property type="entry name" value="Nop16"/>
    <property type="match status" value="1"/>
</dbReference>
<dbReference type="EMBL" id="KC632279">
    <property type="protein sequence ID" value="AGM32093.1"/>
    <property type="molecule type" value="mRNA"/>
</dbReference>
<dbReference type="AlphaFoldDB" id="R4V2U9"/>